<dbReference type="AlphaFoldDB" id="D3BHL7"/>
<dbReference type="Proteomes" id="UP000001396">
    <property type="component" value="Unassembled WGS sequence"/>
</dbReference>
<accession>D3BHL7</accession>
<keyword evidence="1 2" id="KW-0663">Pyridoxal phosphate</keyword>
<dbReference type="GeneID" id="31363499"/>
<dbReference type="InterPro" id="IPR001608">
    <property type="entry name" value="Ala_racemase_N"/>
</dbReference>
<comment type="similarity">
    <text evidence="2 4">Belongs to the pyridoxal phosphate-binding protein YggS/PROSC family.</text>
</comment>
<feature type="modified residue" description="N6-(pyridoxal phosphate)lysine" evidence="2 3">
    <location>
        <position position="75"/>
    </location>
</feature>
<dbReference type="PIRSF" id="PIRSF004848">
    <property type="entry name" value="YBL036c_PLPDEIII"/>
    <property type="match status" value="1"/>
</dbReference>
<evidence type="ECO:0000313" key="7">
    <source>
        <dbReference type="Proteomes" id="UP000001396"/>
    </source>
</evidence>
<evidence type="ECO:0000256" key="4">
    <source>
        <dbReference type="RuleBase" id="RU004514"/>
    </source>
</evidence>
<proteinExistence type="inferred from homology"/>
<dbReference type="SUPFAM" id="SSF51419">
    <property type="entry name" value="PLP-binding barrel"/>
    <property type="match status" value="1"/>
</dbReference>
<dbReference type="PANTHER" id="PTHR10146:SF14">
    <property type="entry name" value="PYRIDOXAL PHOSPHATE HOMEOSTASIS PROTEIN"/>
    <property type="match status" value="1"/>
</dbReference>
<keyword evidence="7" id="KW-1185">Reference proteome</keyword>
<evidence type="ECO:0000256" key="2">
    <source>
        <dbReference type="HAMAP-Rule" id="MF_03225"/>
    </source>
</evidence>
<gene>
    <name evidence="6" type="ORF">PPL_08020</name>
</gene>
<dbReference type="RefSeq" id="XP_020431315.1">
    <property type="nucleotide sequence ID" value="XM_020578851.1"/>
</dbReference>
<reference evidence="6 7" key="1">
    <citation type="journal article" date="2011" name="Genome Res.">
        <title>Phylogeny-wide analysis of social amoeba genomes highlights ancient origins for complex intercellular communication.</title>
        <authorList>
            <person name="Heidel A.J."/>
            <person name="Lawal H.M."/>
            <person name="Felder M."/>
            <person name="Schilde C."/>
            <person name="Helps N.R."/>
            <person name="Tunggal B."/>
            <person name="Rivero F."/>
            <person name="John U."/>
            <person name="Schleicher M."/>
            <person name="Eichinger L."/>
            <person name="Platzer M."/>
            <person name="Noegel A.A."/>
            <person name="Schaap P."/>
            <person name="Gloeckner G."/>
        </authorList>
    </citation>
    <scope>NUCLEOTIDE SEQUENCE [LARGE SCALE GENOMIC DNA]</scope>
    <source>
        <strain evidence="7">ATCC 26659 / Pp 5 / PN500</strain>
    </source>
</reference>
<dbReference type="GO" id="GO:0030170">
    <property type="term" value="F:pyridoxal phosphate binding"/>
    <property type="evidence" value="ECO:0007669"/>
    <property type="project" value="UniProtKB-UniRule"/>
</dbReference>
<sequence>MNTTDSLRIFCYKNNRVFIDRCIHNHNSYHTSINRSTATTTYKMDETEKRELLERYNAIKSKITDPNVTLVAVSKTKPSFMIRELYENGHRHFGENYIQELELKSKELEDLKDIKWHFIGSVQSNKIKQLGSVLNLAVVETVEKSSAADKFAKCFSNHSQPLEIMVQVNTSGEQSKSGCEPNEVVDIVKHIISDEQCKKSLKFSGLMTIGSPNATEDQPDFKKLFECRDSISKQLGLPIESIALSMGMSHDFVEAIKFGSTSVRVGSAIFGERDYSKK</sequence>
<feature type="domain" description="Alanine racemase N-terminal" evidence="5">
    <location>
        <begin position="52"/>
        <end position="273"/>
    </location>
</feature>
<dbReference type="CDD" id="cd06822">
    <property type="entry name" value="PLPDE_III_YBL036c_euk"/>
    <property type="match status" value="1"/>
</dbReference>
<dbReference type="OMA" id="PLEWHMI"/>
<organism evidence="6 7">
    <name type="scientific">Heterostelium pallidum (strain ATCC 26659 / Pp 5 / PN500)</name>
    <name type="common">Cellular slime mold</name>
    <name type="synonym">Polysphondylium pallidum</name>
    <dbReference type="NCBI Taxonomy" id="670386"/>
    <lineage>
        <taxon>Eukaryota</taxon>
        <taxon>Amoebozoa</taxon>
        <taxon>Evosea</taxon>
        <taxon>Eumycetozoa</taxon>
        <taxon>Dictyostelia</taxon>
        <taxon>Acytosteliales</taxon>
        <taxon>Acytosteliaceae</taxon>
        <taxon>Heterostelium</taxon>
    </lineage>
</organism>
<dbReference type="FunFam" id="3.20.20.10:FF:000023">
    <property type="entry name" value="Pyridoxal phosphate homeostasis protein"/>
    <property type="match status" value="1"/>
</dbReference>
<comment type="function">
    <text evidence="2">Pyridoxal 5'-phosphate (PLP)-binding protein, which may be involved in intracellular homeostatic regulation of pyridoxal 5'-phosphate (PLP), the active form of vitamin B6.</text>
</comment>
<dbReference type="HAMAP" id="MF_02087">
    <property type="entry name" value="PLP_homeostasis"/>
    <property type="match status" value="1"/>
</dbReference>
<evidence type="ECO:0000313" key="6">
    <source>
        <dbReference type="EMBL" id="EFA79194.1"/>
    </source>
</evidence>
<dbReference type="FunCoup" id="D3BHL7">
    <property type="interactions" value="240"/>
</dbReference>
<dbReference type="InParanoid" id="D3BHL7"/>
<name>D3BHL7_HETP5</name>
<evidence type="ECO:0000259" key="5">
    <source>
        <dbReference type="Pfam" id="PF01168"/>
    </source>
</evidence>
<dbReference type="PROSITE" id="PS01211">
    <property type="entry name" value="UPF0001"/>
    <property type="match status" value="1"/>
</dbReference>
<dbReference type="PANTHER" id="PTHR10146">
    <property type="entry name" value="PROLINE SYNTHETASE CO-TRANSCRIBED BACTERIAL HOMOLOG PROTEIN"/>
    <property type="match status" value="1"/>
</dbReference>
<dbReference type="EMBL" id="ADBJ01000036">
    <property type="protein sequence ID" value="EFA79194.1"/>
    <property type="molecule type" value="Genomic_DNA"/>
</dbReference>
<comment type="cofactor">
    <cofactor evidence="3">
        <name>pyridoxal 5'-phosphate</name>
        <dbReference type="ChEBI" id="CHEBI:597326"/>
    </cofactor>
</comment>
<dbReference type="Pfam" id="PF01168">
    <property type="entry name" value="Ala_racemase_N"/>
    <property type="match status" value="1"/>
</dbReference>
<evidence type="ECO:0000256" key="3">
    <source>
        <dbReference type="PIRSR" id="PIRSR004848-1"/>
    </source>
</evidence>
<dbReference type="InterPro" id="IPR029066">
    <property type="entry name" value="PLP-binding_barrel"/>
</dbReference>
<evidence type="ECO:0000256" key="1">
    <source>
        <dbReference type="ARBA" id="ARBA00022898"/>
    </source>
</evidence>
<dbReference type="InterPro" id="IPR011078">
    <property type="entry name" value="PyrdxlP_homeostasis"/>
</dbReference>
<comment type="caution">
    <text evidence="6">The sequence shown here is derived from an EMBL/GenBank/DDBJ whole genome shotgun (WGS) entry which is preliminary data.</text>
</comment>
<dbReference type="STRING" id="670386.D3BHL7"/>
<dbReference type="NCBIfam" id="TIGR00044">
    <property type="entry name" value="YggS family pyridoxal phosphate-dependent enzyme"/>
    <property type="match status" value="1"/>
</dbReference>
<protein>
    <recommendedName>
        <fullName evidence="2">Pyridoxal phosphate homeostasis protein</fullName>
        <shortName evidence="2">PLP homeostasis protein</shortName>
    </recommendedName>
</protein>
<dbReference type="Gene3D" id="3.20.20.10">
    <property type="entry name" value="Alanine racemase"/>
    <property type="match status" value="1"/>
</dbReference>